<protein>
    <submittedName>
        <fullName evidence="1">25175_t:CDS:1</fullName>
    </submittedName>
</protein>
<keyword evidence="2" id="KW-1185">Reference proteome</keyword>
<dbReference type="AlphaFoldDB" id="A0A9N9PG82"/>
<evidence type="ECO:0000313" key="2">
    <source>
        <dbReference type="Proteomes" id="UP000789405"/>
    </source>
</evidence>
<dbReference type="EMBL" id="CAJVPY010055980">
    <property type="protein sequence ID" value="CAG8817996.1"/>
    <property type="molecule type" value="Genomic_DNA"/>
</dbReference>
<feature type="non-terminal residue" evidence="1">
    <location>
        <position position="75"/>
    </location>
</feature>
<gene>
    <name evidence="1" type="ORF">DERYTH_LOCUS26537</name>
</gene>
<proteinExistence type="predicted"/>
<dbReference type="Proteomes" id="UP000789405">
    <property type="component" value="Unassembled WGS sequence"/>
</dbReference>
<comment type="caution">
    <text evidence="1">The sequence shown here is derived from an EMBL/GenBank/DDBJ whole genome shotgun (WGS) entry which is preliminary data.</text>
</comment>
<evidence type="ECO:0000313" key="1">
    <source>
        <dbReference type="EMBL" id="CAG8817996.1"/>
    </source>
</evidence>
<name>A0A9N9PG82_9GLOM</name>
<accession>A0A9N9PG82</accession>
<sequence length="75" mass="7963">EFPDLSENSTLHLKQIGLFGDGLFDKIISVSCIEGDAALVSNIEVFGSDIDVGELVFISNVEGGELVFISNGEDS</sequence>
<feature type="non-terminal residue" evidence="1">
    <location>
        <position position="1"/>
    </location>
</feature>
<organism evidence="1 2">
    <name type="scientific">Dentiscutata erythropus</name>
    <dbReference type="NCBI Taxonomy" id="1348616"/>
    <lineage>
        <taxon>Eukaryota</taxon>
        <taxon>Fungi</taxon>
        <taxon>Fungi incertae sedis</taxon>
        <taxon>Mucoromycota</taxon>
        <taxon>Glomeromycotina</taxon>
        <taxon>Glomeromycetes</taxon>
        <taxon>Diversisporales</taxon>
        <taxon>Gigasporaceae</taxon>
        <taxon>Dentiscutata</taxon>
    </lineage>
</organism>
<reference evidence="1" key="1">
    <citation type="submission" date="2021-06" db="EMBL/GenBank/DDBJ databases">
        <authorList>
            <person name="Kallberg Y."/>
            <person name="Tangrot J."/>
            <person name="Rosling A."/>
        </authorList>
    </citation>
    <scope>NUCLEOTIDE SEQUENCE</scope>
    <source>
        <strain evidence="1">MA453B</strain>
    </source>
</reference>
<dbReference type="OrthoDB" id="10452538at2759"/>